<dbReference type="Gene3D" id="3.10.490.10">
    <property type="entry name" value="Gamma-glutamyl cyclotransferase-like"/>
    <property type="match status" value="1"/>
</dbReference>
<dbReference type="AlphaFoldDB" id="A0AAD8Y3Y2"/>
<sequence>MTNLRNLSPLASTAAVLPAHALRFNIPGVPLVEPSSASVEPIDGMDDIMDIGAIIERGELVHGVLYKLTEEDFSSVCRTEGVPFAYSLHRCRPIPYTGDGKRAGEESLRKLDDLSMASNEFGVSAFTLRAARKNWREGKDIPPSQSYLNVLIRGAKEFALDGSYLEKLQQIEAGRTFPGNGLAEEMLRRAETRSR</sequence>
<dbReference type="InterPro" id="IPR017939">
    <property type="entry name" value="G-Glutamylcylcotransferase"/>
</dbReference>
<dbReference type="GO" id="GO:0003839">
    <property type="term" value="F:gamma-glutamylcyclotransferase activity"/>
    <property type="evidence" value="ECO:0007669"/>
    <property type="project" value="UniProtKB-EC"/>
</dbReference>
<name>A0AAD8Y3Y2_9STRA</name>
<feature type="binding site" evidence="4">
    <location>
        <position position="147"/>
    </location>
    <ligand>
        <name>substrate</name>
    </ligand>
</feature>
<dbReference type="CDD" id="cd06661">
    <property type="entry name" value="GGCT_like"/>
    <property type="match status" value="1"/>
</dbReference>
<evidence type="ECO:0000313" key="6">
    <source>
        <dbReference type="Proteomes" id="UP001224775"/>
    </source>
</evidence>
<accession>A0AAD8Y3Y2</accession>
<proteinExistence type="predicted"/>
<dbReference type="EC" id="4.3.2.9" evidence="1"/>
<dbReference type="PANTHER" id="PTHR12935:SF0">
    <property type="entry name" value="GAMMA-GLUTAMYLCYCLOTRANSFERASE"/>
    <property type="match status" value="1"/>
</dbReference>
<dbReference type="InterPro" id="IPR013024">
    <property type="entry name" value="GGCT-like"/>
</dbReference>
<comment type="caution">
    <text evidence="5">The sequence shown here is derived from an EMBL/GenBank/DDBJ whole genome shotgun (WGS) entry which is preliminary data.</text>
</comment>
<organism evidence="5 6">
    <name type="scientific">Skeletonema marinoi</name>
    <dbReference type="NCBI Taxonomy" id="267567"/>
    <lineage>
        <taxon>Eukaryota</taxon>
        <taxon>Sar</taxon>
        <taxon>Stramenopiles</taxon>
        <taxon>Ochrophyta</taxon>
        <taxon>Bacillariophyta</taxon>
        <taxon>Coscinodiscophyceae</taxon>
        <taxon>Thalassiosirophycidae</taxon>
        <taxon>Thalassiosirales</taxon>
        <taxon>Skeletonemataceae</taxon>
        <taxon>Skeletonema</taxon>
        <taxon>Skeletonema marinoi-dohrnii complex</taxon>
    </lineage>
</organism>
<reference evidence="5" key="1">
    <citation type="submission" date="2023-06" db="EMBL/GenBank/DDBJ databases">
        <title>Survivors Of The Sea: Transcriptome response of Skeletonema marinoi to long-term dormancy.</title>
        <authorList>
            <person name="Pinder M.I.M."/>
            <person name="Kourtchenko O."/>
            <person name="Robertson E.K."/>
            <person name="Larsson T."/>
            <person name="Maumus F."/>
            <person name="Osuna-Cruz C.M."/>
            <person name="Vancaester E."/>
            <person name="Stenow R."/>
            <person name="Vandepoele K."/>
            <person name="Ploug H."/>
            <person name="Bruchert V."/>
            <person name="Godhe A."/>
            <person name="Topel M."/>
        </authorList>
    </citation>
    <scope>NUCLEOTIDE SEQUENCE</scope>
    <source>
        <strain evidence="5">R05AC</strain>
    </source>
</reference>
<evidence type="ECO:0000256" key="4">
    <source>
        <dbReference type="PIRSR" id="PIRSR617939-2"/>
    </source>
</evidence>
<evidence type="ECO:0000256" key="2">
    <source>
        <dbReference type="ARBA" id="ARBA00023239"/>
    </source>
</evidence>
<dbReference type="Proteomes" id="UP001224775">
    <property type="component" value="Unassembled WGS sequence"/>
</dbReference>
<keyword evidence="2" id="KW-0456">Lyase</keyword>
<evidence type="ECO:0000256" key="1">
    <source>
        <dbReference type="ARBA" id="ARBA00012346"/>
    </source>
</evidence>
<evidence type="ECO:0000256" key="3">
    <source>
        <dbReference type="PIRSR" id="PIRSR617939-1"/>
    </source>
</evidence>
<dbReference type="EMBL" id="JATAAI010000020">
    <property type="protein sequence ID" value="KAK1738622.1"/>
    <property type="molecule type" value="Genomic_DNA"/>
</dbReference>
<dbReference type="PANTHER" id="PTHR12935">
    <property type="entry name" value="GAMMA-GLUTAMYLCYCLOTRANSFERASE"/>
    <property type="match status" value="1"/>
</dbReference>
<keyword evidence="6" id="KW-1185">Reference proteome</keyword>
<feature type="active site" description="Proton acceptor" evidence="3">
    <location>
        <position position="80"/>
    </location>
</feature>
<evidence type="ECO:0000313" key="5">
    <source>
        <dbReference type="EMBL" id="KAK1738622.1"/>
    </source>
</evidence>
<protein>
    <recommendedName>
        <fullName evidence="1">gamma-glutamylcyclotransferase</fullName>
        <ecNumber evidence="1">4.3.2.9</ecNumber>
    </recommendedName>
</protein>
<gene>
    <name evidence="5" type="ORF">QTG54_010652</name>
</gene>